<proteinExistence type="predicted"/>
<dbReference type="Proteomes" id="UP000824124">
    <property type="component" value="Unassembled WGS sequence"/>
</dbReference>
<dbReference type="InterPro" id="IPR027417">
    <property type="entry name" value="P-loop_NTPase"/>
</dbReference>
<protein>
    <recommendedName>
        <fullName evidence="3">DNA polymerase III subunit delta</fullName>
    </recommendedName>
</protein>
<reference evidence="1" key="2">
    <citation type="journal article" date="2021" name="PeerJ">
        <title>Extensive microbial diversity within the chicken gut microbiome revealed by metagenomics and culture.</title>
        <authorList>
            <person name="Gilroy R."/>
            <person name="Ravi A."/>
            <person name="Getino M."/>
            <person name="Pursley I."/>
            <person name="Horton D.L."/>
            <person name="Alikhan N.F."/>
            <person name="Baker D."/>
            <person name="Gharbi K."/>
            <person name="Hall N."/>
            <person name="Watson M."/>
            <person name="Adriaenssens E.M."/>
            <person name="Foster-Nyarko E."/>
            <person name="Jarju S."/>
            <person name="Secka A."/>
            <person name="Antonio M."/>
            <person name="Oren A."/>
            <person name="Chaudhuri R.R."/>
            <person name="La Ragione R."/>
            <person name="Hildebrand F."/>
            <person name="Pallen M.J."/>
        </authorList>
    </citation>
    <scope>NUCLEOTIDE SEQUENCE</scope>
    <source>
        <strain evidence="1">2830</strain>
    </source>
</reference>
<dbReference type="AlphaFoldDB" id="A0A9D1HK54"/>
<evidence type="ECO:0008006" key="3">
    <source>
        <dbReference type="Google" id="ProtNLM"/>
    </source>
</evidence>
<dbReference type="EMBL" id="DVMH01000027">
    <property type="protein sequence ID" value="HIU10662.1"/>
    <property type="molecule type" value="Genomic_DNA"/>
</dbReference>
<comment type="caution">
    <text evidence="1">The sequence shown here is derived from an EMBL/GenBank/DDBJ whole genome shotgun (WGS) entry which is preliminary data.</text>
</comment>
<dbReference type="Gene3D" id="3.40.50.300">
    <property type="entry name" value="P-loop containing nucleotide triphosphate hydrolases"/>
    <property type="match status" value="1"/>
</dbReference>
<name>A0A9D1HK54_9FIRM</name>
<dbReference type="SUPFAM" id="SSF52540">
    <property type="entry name" value="P-loop containing nucleoside triphosphate hydrolases"/>
    <property type="match status" value="1"/>
</dbReference>
<organism evidence="1 2">
    <name type="scientific">Candidatus Avidehalobacter gallistercoris</name>
    <dbReference type="NCBI Taxonomy" id="2840694"/>
    <lineage>
        <taxon>Bacteria</taxon>
        <taxon>Bacillati</taxon>
        <taxon>Bacillota</taxon>
        <taxon>Clostridia</taxon>
        <taxon>Eubacteriales</taxon>
        <taxon>Peptococcaceae</taxon>
        <taxon>Peptococcaceae incertae sedis</taxon>
        <taxon>Candidatus Avidehalobacter</taxon>
    </lineage>
</organism>
<evidence type="ECO:0000313" key="2">
    <source>
        <dbReference type="Proteomes" id="UP000824124"/>
    </source>
</evidence>
<gene>
    <name evidence="1" type="ORF">IAB00_05415</name>
</gene>
<evidence type="ECO:0000313" key="1">
    <source>
        <dbReference type="EMBL" id="HIU10662.1"/>
    </source>
</evidence>
<reference evidence="1" key="1">
    <citation type="submission" date="2020-10" db="EMBL/GenBank/DDBJ databases">
        <authorList>
            <person name="Gilroy R."/>
        </authorList>
    </citation>
    <scope>NUCLEOTIDE SEQUENCE</scope>
    <source>
        <strain evidence="1">2830</strain>
    </source>
</reference>
<dbReference type="Pfam" id="PF13177">
    <property type="entry name" value="DNA_pol3_delta2"/>
    <property type="match status" value="1"/>
</dbReference>
<sequence length="310" mass="33658">MREGWCVMLYDKLAGIVASGKISHAWLLTGRPEQALEQAVQLAQALLCHHLGEDGQPCGKCASCKKLAAGNHPDLQLVLPRGASVKIEQTRAMQYMANLEAYEGGRRVVIIHQAHTMPPAAANSLLKILEEPQEGLFFILTAPLGDSLLETILSRVVWLRLPDDLPGCGDDVYYSALLPEMAQEQELICAMREKCRRLFELLSAADSGAALLVLAKSFRDEKLAAGVKRSQAVFLAELLAALNEQAAGAIKHAAGEDFKLAYASRLLFDGQEALAAGLLTEDAARDIAGNINGTLTLSVLFLRIYNLRKQ</sequence>
<accession>A0A9D1HK54</accession>